<proteinExistence type="inferred from homology"/>
<dbReference type="PROSITE" id="PS00707">
    <property type="entry name" value="GLYCOSYL_HYDROL_F31_2"/>
    <property type="match status" value="1"/>
</dbReference>
<dbReference type="Gene3D" id="3.20.20.80">
    <property type="entry name" value="Glycosidases"/>
    <property type="match status" value="1"/>
</dbReference>
<keyword evidence="12" id="KW-1185">Reference proteome</keyword>
<dbReference type="GO" id="GO:0005975">
    <property type="term" value="P:carbohydrate metabolic process"/>
    <property type="evidence" value="ECO:0007669"/>
    <property type="project" value="InterPro"/>
</dbReference>
<evidence type="ECO:0000313" key="12">
    <source>
        <dbReference type="Proteomes" id="UP001292079"/>
    </source>
</evidence>
<dbReference type="SUPFAM" id="SSF51445">
    <property type="entry name" value="(Trans)glycosidases"/>
    <property type="match status" value="1"/>
</dbReference>
<dbReference type="CDD" id="cd14752">
    <property type="entry name" value="GH31_N"/>
    <property type="match status" value="1"/>
</dbReference>
<dbReference type="InterPro" id="IPR017957">
    <property type="entry name" value="P_trefoil_CS"/>
</dbReference>
<dbReference type="InterPro" id="IPR013780">
    <property type="entry name" value="Glyco_hydro_b"/>
</dbReference>
<dbReference type="AlphaFoldDB" id="A0AAE1ZFK2"/>
<keyword evidence="9" id="KW-0732">Signal</keyword>
<dbReference type="InterPro" id="IPR017853">
    <property type="entry name" value="GH"/>
</dbReference>
<dbReference type="PANTHER" id="PTHR22762:SF131">
    <property type="entry name" value="GLYCOSIDE HYDROLASE FAMILY 31 N-TERMINAL DOMAIN-CONTAINING PROTEIN"/>
    <property type="match status" value="1"/>
</dbReference>
<dbReference type="GO" id="GO:0030246">
    <property type="term" value="F:carbohydrate binding"/>
    <property type="evidence" value="ECO:0007669"/>
    <property type="project" value="InterPro"/>
</dbReference>
<dbReference type="SMART" id="SM00018">
    <property type="entry name" value="PD"/>
    <property type="match status" value="1"/>
</dbReference>
<dbReference type="GO" id="GO:0004558">
    <property type="term" value="F:alpha-1,4-glucosidase activity"/>
    <property type="evidence" value="ECO:0007669"/>
    <property type="project" value="TreeGrafter"/>
</dbReference>
<evidence type="ECO:0000313" key="11">
    <source>
        <dbReference type="EMBL" id="KAK4472813.1"/>
    </source>
</evidence>
<evidence type="ECO:0000256" key="2">
    <source>
        <dbReference type="ARBA" id="ARBA00007806"/>
    </source>
</evidence>
<dbReference type="PROSITE" id="PS00025">
    <property type="entry name" value="P_TREFOIL_1"/>
    <property type="match status" value="1"/>
</dbReference>
<dbReference type="Gene3D" id="2.60.40.1760">
    <property type="entry name" value="glycosyl hydrolase (family 31)"/>
    <property type="match status" value="1"/>
</dbReference>
<evidence type="ECO:0000259" key="10">
    <source>
        <dbReference type="PROSITE" id="PS51448"/>
    </source>
</evidence>
<dbReference type="SUPFAM" id="SSF51011">
    <property type="entry name" value="Glycosyl hydrolase domain"/>
    <property type="match status" value="1"/>
</dbReference>
<feature type="chain" id="PRO_5042037461" description="P-type domain-containing protein" evidence="9">
    <location>
        <begin position="29"/>
        <end position="910"/>
    </location>
</feature>
<sequence length="910" mass="103896">MTNSRMLIIRLHILVLLLLFILSKSTFSSDIIEQCEEIPQVERLDCHPDQHASFSECKSRGCCWIPKTILDDNELPMCFFPKSYPTYNVISSKKTERGFIAQLYKSNPKYYRHEIKNISFEFRQETSTRLRLRFSIPSQPNRWEPPIPLGQPDDILNKNIQYNVSVENSPFGLKITRNKEQEVILDSLGSLAPSLIFSNQFIQITFRVNAQKGFGPGELEKVFPNPLNKWMRLGFWTHDGIPQQNSNLYGTHNFFMGLKHDGTAFGVFFLNSNAQEVAITPLPAITYRTIGGILDFFVFTGPKPLDVLNQYYTLIGHPALPPYWSLGFHICRYGMKNVGEAKTMLMRNVEAGIPIDAQWFDIDYMDAYKIWTVDKTRFDGIGTYVNDILHKQYSMRAVIIVDPAVSTKGGSGYLPYEDGMRLGVFINDSRTGTPILGTVWPGETVFPDFSHPSTEDWWYKSASDFYKVLNFDGLWIDMNEPANFNGGSLTGCPSWNKLDNPPYIPKILQNSLYDKTICPSALHYNTTHYNLHNMYGYHEARVTHNVLTRLFPDRRPFILTRSSYAGSGLYAAHWTGDVLSNWDSLKATVAQIINFNMFGIPMVGADICGFVGNTTQELCVRWSQLGAFYPFSRNHNEHGSKNQDPAHWSRETTEAIRQALRLKYHLLPYIYTLFYRAYLNGTTVARALAFEFPEDLSTHKINAQFMLGSCILVTPVLDEGRIGVEGYVPSGEWINLSTGKRYFSRGTWKYFDAPLSVIPISTRCGCIIPIQMAAETTDIARKKGFGLFVILSSSDDGSDASGERITASGELFWDNGDDAKLNYVYIKFEVRNRELTVISTPSSVDSFQKIDMKELDLKMIFIVGISRIPKEILLNNNPVKFTYHHKEQTCHISNEYYMTLSRNFVVQWNF</sequence>
<name>A0AAE1ZFK2_SCHME</name>
<comment type="subcellular location">
    <subcellularLocation>
        <location evidence="1">Endomembrane system</location>
    </subcellularLocation>
</comment>
<keyword evidence="3 8" id="KW-0378">Hydrolase</keyword>
<evidence type="ECO:0000256" key="3">
    <source>
        <dbReference type="ARBA" id="ARBA00022801"/>
    </source>
</evidence>
<dbReference type="Proteomes" id="UP001292079">
    <property type="component" value="Unassembled WGS sequence"/>
</dbReference>
<evidence type="ECO:0000256" key="6">
    <source>
        <dbReference type="ARBA" id="ARBA00023295"/>
    </source>
</evidence>
<keyword evidence="5" id="KW-1015">Disulfide bond</keyword>
<comment type="similarity">
    <text evidence="2 8">Belongs to the glycosyl hydrolase 31 family.</text>
</comment>
<dbReference type="InterPro" id="IPR000322">
    <property type="entry name" value="Glyco_hydro_31_TIM"/>
</dbReference>
<dbReference type="InterPro" id="IPR030458">
    <property type="entry name" value="Glyco_hydro_31_AS"/>
</dbReference>
<dbReference type="Pfam" id="PF00088">
    <property type="entry name" value="Trefoil"/>
    <property type="match status" value="1"/>
</dbReference>
<dbReference type="CDD" id="cd00111">
    <property type="entry name" value="Trefoil"/>
    <property type="match status" value="1"/>
</dbReference>
<protein>
    <recommendedName>
        <fullName evidence="10">P-type domain-containing protein</fullName>
    </recommendedName>
</protein>
<dbReference type="Gene3D" id="2.60.40.1180">
    <property type="entry name" value="Golgi alpha-mannosidase II"/>
    <property type="match status" value="2"/>
</dbReference>
<keyword evidence="6 8" id="KW-0326">Glycosidase</keyword>
<comment type="caution">
    <text evidence="11">The sequence shown here is derived from an EMBL/GenBank/DDBJ whole genome shotgun (WGS) entry which is preliminary data.</text>
</comment>
<evidence type="ECO:0000256" key="9">
    <source>
        <dbReference type="SAM" id="SignalP"/>
    </source>
</evidence>
<reference evidence="11" key="2">
    <citation type="journal article" date="2023" name="Infect Dis Poverty">
        <title>Chromosome-scale genome of the human blood fluke Schistosoma mekongi and its implications for public health.</title>
        <authorList>
            <person name="Zhou M."/>
            <person name="Xu L."/>
            <person name="Xu D."/>
            <person name="Chen W."/>
            <person name="Khan J."/>
            <person name="Hu Y."/>
            <person name="Huang H."/>
            <person name="Wei H."/>
            <person name="Zhang Y."/>
            <person name="Chusongsang P."/>
            <person name="Tanasarnprasert K."/>
            <person name="Hu X."/>
            <person name="Limpanont Y."/>
            <person name="Lv Z."/>
        </authorList>
    </citation>
    <scope>NUCLEOTIDE SEQUENCE</scope>
    <source>
        <strain evidence="11">LV_2022a</strain>
    </source>
</reference>
<dbReference type="EMBL" id="JALJAT010000002">
    <property type="protein sequence ID" value="KAK4472813.1"/>
    <property type="molecule type" value="Genomic_DNA"/>
</dbReference>
<evidence type="ECO:0000256" key="8">
    <source>
        <dbReference type="RuleBase" id="RU361185"/>
    </source>
</evidence>
<dbReference type="SUPFAM" id="SSF74650">
    <property type="entry name" value="Galactose mutarotase-like"/>
    <property type="match status" value="1"/>
</dbReference>
<dbReference type="Gene3D" id="4.10.110.10">
    <property type="entry name" value="Spasmolytic Protein, domain 1"/>
    <property type="match status" value="1"/>
</dbReference>
<dbReference type="Pfam" id="PF21365">
    <property type="entry name" value="Glyco_hydro_31_3rd"/>
    <property type="match status" value="1"/>
</dbReference>
<dbReference type="PROSITE" id="PS00129">
    <property type="entry name" value="GLYCOSYL_HYDROL_F31_1"/>
    <property type="match status" value="1"/>
</dbReference>
<evidence type="ECO:0000256" key="5">
    <source>
        <dbReference type="ARBA" id="ARBA00023157"/>
    </source>
</evidence>
<reference evidence="11" key="1">
    <citation type="submission" date="2022-04" db="EMBL/GenBank/DDBJ databases">
        <authorList>
            <person name="Xu L."/>
            <person name="Lv Z."/>
        </authorList>
    </citation>
    <scope>NUCLEOTIDE SEQUENCE</scope>
    <source>
        <strain evidence="11">LV_2022a</strain>
    </source>
</reference>
<dbReference type="PANTHER" id="PTHR22762">
    <property type="entry name" value="ALPHA-GLUCOSIDASE"/>
    <property type="match status" value="1"/>
</dbReference>
<dbReference type="CDD" id="cd06602">
    <property type="entry name" value="GH31_MGAM_SI_GAA"/>
    <property type="match status" value="1"/>
</dbReference>
<dbReference type="GO" id="GO:0012505">
    <property type="term" value="C:endomembrane system"/>
    <property type="evidence" value="ECO:0007669"/>
    <property type="project" value="UniProtKB-SubCell"/>
</dbReference>
<gene>
    <name evidence="11" type="ORF">MN116_004030</name>
</gene>
<evidence type="ECO:0000256" key="7">
    <source>
        <dbReference type="PROSITE-ProRule" id="PRU00779"/>
    </source>
</evidence>
<feature type="signal peptide" evidence="9">
    <location>
        <begin position="1"/>
        <end position="28"/>
    </location>
</feature>
<dbReference type="InterPro" id="IPR030459">
    <property type="entry name" value="Glyco_hydro_31_CS"/>
</dbReference>
<dbReference type="InterPro" id="IPR044913">
    <property type="entry name" value="P_trefoil_dom_sf"/>
</dbReference>
<keyword evidence="4" id="KW-0472">Membrane</keyword>
<feature type="domain" description="P-type" evidence="10">
    <location>
        <begin position="33"/>
        <end position="82"/>
    </location>
</feature>
<dbReference type="InterPro" id="IPR011013">
    <property type="entry name" value="Gal_mutarotase_sf_dom"/>
</dbReference>
<dbReference type="InterPro" id="IPR000519">
    <property type="entry name" value="P_trefoil_dom"/>
</dbReference>
<comment type="caution">
    <text evidence="7">Lacks conserved residue(s) required for the propagation of feature annotation.</text>
</comment>
<evidence type="ECO:0000256" key="4">
    <source>
        <dbReference type="ARBA" id="ARBA00023136"/>
    </source>
</evidence>
<evidence type="ECO:0000256" key="1">
    <source>
        <dbReference type="ARBA" id="ARBA00004308"/>
    </source>
</evidence>
<organism evidence="11 12">
    <name type="scientific">Schistosoma mekongi</name>
    <name type="common">Parasitic worm</name>
    <dbReference type="NCBI Taxonomy" id="38744"/>
    <lineage>
        <taxon>Eukaryota</taxon>
        <taxon>Metazoa</taxon>
        <taxon>Spiralia</taxon>
        <taxon>Lophotrochozoa</taxon>
        <taxon>Platyhelminthes</taxon>
        <taxon>Trematoda</taxon>
        <taxon>Digenea</taxon>
        <taxon>Strigeidida</taxon>
        <taxon>Schistosomatoidea</taxon>
        <taxon>Schistosomatidae</taxon>
        <taxon>Schistosoma</taxon>
    </lineage>
</organism>
<dbReference type="Pfam" id="PF01055">
    <property type="entry name" value="Glyco_hydro_31_2nd"/>
    <property type="match status" value="1"/>
</dbReference>
<dbReference type="PROSITE" id="PS51448">
    <property type="entry name" value="P_TREFOIL_2"/>
    <property type="match status" value="1"/>
</dbReference>
<accession>A0AAE1ZFK2</accession>
<dbReference type="InterPro" id="IPR048395">
    <property type="entry name" value="Glyco_hydro_31_C"/>
</dbReference>